<feature type="domain" description="TonB-dependent receptor plug" evidence="8">
    <location>
        <begin position="122"/>
        <end position="247"/>
    </location>
</feature>
<dbReference type="SUPFAM" id="SSF56935">
    <property type="entry name" value="Porins"/>
    <property type="match status" value="1"/>
</dbReference>
<dbReference type="OrthoDB" id="9768177at2"/>
<evidence type="ECO:0000256" key="1">
    <source>
        <dbReference type="ARBA" id="ARBA00004571"/>
    </source>
</evidence>
<dbReference type="InterPro" id="IPR036942">
    <property type="entry name" value="Beta-barrel_TonB_sf"/>
</dbReference>
<dbReference type="PATRIC" id="fig|1346330.5.peg.4200"/>
<dbReference type="Gene3D" id="2.60.40.1120">
    <property type="entry name" value="Carboxypeptidase-like, regulatory domain"/>
    <property type="match status" value="1"/>
</dbReference>
<keyword evidence="10" id="KW-1185">Reference proteome</keyword>
<evidence type="ECO:0000256" key="7">
    <source>
        <dbReference type="PROSITE-ProRule" id="PRU01360"/>
    </source>
</evidence>
<dbReference type="eggNOG" id="COG1629">
    <property type="taxonomic scope" value="Bacteria"/>
</dbReference>
<dbReference type="SUPFAM" id="SSF49464">
    <property type="entry name" value="Carboxypeptidase regulatory domain-like"/>
    <property type="match status" value="1"/>
</dbReference>
<dbReference type="NCBIfam" id="TIGR04056">
    <property type="entry name" value="OMP_RagA_SusC"/>
    <property type="match status" value="1"/>
</dbReference>
<evidence type="ECO:0000256" key="3">
    <source>
        <dbReference type="ARBA" id="ARBA00022452"/>
    </source>
</evidence>
<dbReference type="NCBIfam" id="TIGR04057">
    <property type="entry name" value="SusC_RagA_signa"/>
    <property type="match status" value="1"/>
</dbReference>
<comment type="caution">
    <text evidence="9">The sequence shown here is derived from an EMBL/GenBank/DDBJ whole genome shotgun (WGS) entry which is preliminary data.</text>
</comment>
<dbReference type="GO" id="GO:0009279">
    <property type="term" value="C:cell outer membrane"/>
    <property type="evidence" value="ECO:0007669"/>
    <property type="project" value="UniProtKB-SubCell"/>
</dbReference>
<evidence type="ECO:0000313" key="9">
    <source>
        <dbReference type="EMBL" id="ERJ57466.1"/>
    </source>
</evidence>
<protein>
    <recommendedName>
        <fullName evidence="8">TonB-dependent receptor plug domain-containing protein</fullName>
    </recommendedName>
</protein>
<dbReference type="InterPro" id="IPR037066">
    <property type="entry name" value="Plug_dom_sf"/>
</dbReference>
<dbReference type="InterPro" id="IPR039426">
    <property type="entry name" value="TonB-dep_rcpt-like"/>
</dbReference>
<reference evidence="9 10" key="1">
    <citation type="journal article" date="2013" name="Genome Announc.">
        <title>The Draft Genome Sequence of Sphingomonas paucimobilis Strain HER1398 (Proteobacteria), Host to the Giant PAU Phage, Indicates That It Is a Member of the Genus Sphingobacterium (Bacteroidetes).</title>
        <authorList>
            <person name="White R.A.III."/>
            <person name="Suttle C.A."/>
        </authorList>
    </citation>
    <scope>NUCLEOTIDE SEQUENCE [LARGE SCALE GENOMIC DNA]</scope>
    <source>
        <strain evidence="9 10">HER1398</strain>
    </source>
</reference>
<evidence type="ECO:0000256" key="5">
    <source>
        <dbReference type="ARBA" id="ARBA00023136"/>
    </source>
</evidence>
<dbReference type="InterPro" id="IPR023996">
    <property type="entry name" value="TonB-dep_OMP_SusC/RagA"/>
</dbReference>
<dbReference type="PROSITE" id="PS52016">
    <property type="entry name" value="TONB_DEPENDENT_REC_3"/>
    <property type="match status" value="1"/>
</dbReference>
<dbReference type="InterPro" id="IPR012910">
    <property type="entry name" value="Plug_dom"/>
</dbReference>
<name>U2H6Y5_9SPHI</name>
<keyword evidence="3 7" id="KW-1134">Transmembrane beta strand</keyword>
<dbReference type="InterPro" id="IPR023997">
    <property type="entry name" value="TonB-dep_OMP_SusC/RagA_CS"/>
</dbReference>
<dbReference type="InterPro" id="IPR008969">
    <property type="entry name" value="CarboxyPept-like_regulatory"/>
</dbReference>
<keyword evidence="2 7" id="KW-0813">Transport</keyword>
<keyword evidence="5 7" id="KW-0472">Membrane</keyword>
<keyword evidence="4 7" id="KW-0812">Transmembrane</keyword>
<evidence type="ECO:0000256" key="4">
    <source>
        <dbReference type="ARBA" id="ARBA00022692"/>
    </source>
</evidence>
<comment type="subcellular location">
    <subcellularLocation>
        <location evidence="1 7">Cell outer membrane</location>
        <topology evidence="1 7">Multi-pass membrane protein</topology>
    </subcellularLocation>
</comment>
<dbReference type="AlphaFoldDB" id="U2H6Y5"/>
<dbReference type="Pfam" id="PF07715">
    <property type="entry name" value="Plug"/>
    <property type="match status" value="1"/>
</dbReference>
<gene>
    <name evidence="9" type="ORF">M472_01670</name>
</gene>
<proteinExistence type="inferred from homology"/>
<dbReference type="Pfam" id="PF13715">
    <property type="entry name" value="CarbopepD_reg_2"/>
    <property type="match status" value="1"/>
</dbReference>
<dbReference type="Proteomes" id="UP000016584">
    <property type="component" value="Unassembled WGS sequence"/>
</dbReference>
<dbReference type="EMBL" id="ATDL01000022">
    <property type="protein sequence ID" value="ERJ57466.1"/>
    <property type="molecule type" value="Genomic_DNA"/>
</dbReference>
<evidence type="ECO:0000256" key="2">
    <source>
        <dbReference type="ARBA" id="ARBA00022448"/>
    </source>
</evidence>
<comment type="similarity">
    <text evidence="7">Belongs to the TonB-dependent receptor family.</text>
</comment>
<organism evidence="9 10">
    <name type="scientific">Sphingobacterium paucimobilis HER1398</name>
    <dbReference type="NCBI Taxonomy" id="1346330"/>
    <lineage>
        <taxon>Bacteria</taxon>
        <taxon>Pseudomonadati</taxon>
        <taxon>Bacteroidota</taxon>
        <taxon>Sphingobacteriia</taxon>
        <taxon>Sphingobacteriales</taxon>
        <taxon>Sphingobacteriaceae</taxon>
        <taxon>Sphingobacterium</taxon>
    </lineage>
</organism>
<evidence type="ECO:0000259" key="8">
    <source>
        <dbReference type="Pfam" id="PF07715"/>
    </source>
</evidence>
<dbReference type="STRING" id="1346330.M472_01670"/>
<accession>U2H6Y5</accession>
<dbReference type="RefSeq" id="WP_021072199.1">
    <property type="nucleotide sequence ID" value="NZ_ATDL01000022.1"/>
</dbReference>
<sequence length="1105" mass="124998">MISFIRVSFVLIMIPMLSFSQVKKGNNVLEGYVYDQKTGVPLEGVHVRLAADERIGASTNGKGYFSITVNERRNSLHINFLGYTSLNVTATTDSINRYRMVPDQQSLEEVVITGYQTIDRKKWTGSAHSVRAEDILFPGMTSIDQALIGQIPDMVAYNPSGEIGVTPSIRIRGTSTILGVREPVWVVDGVLLEEAIPINADQLNDPDFINRMGNSIAGINPFDIERIDVLKDAASTALYGPRAANGVIVVTTKSGSGYDKPTVSYNIGLNFKRRPRYTDRNIDVMNSAERVRFSREMAESGYVFDYGDAFNRQNLGYESLLLKWMDKSITEKEFLAATTALETRNTDWFKELTTDALSQQHNLSLGGSKDRTSYYASLGWDRELDVLKTSKNNRITSNISVRSQLSKKFDIALNLNANSGKRHYSASDISPITYAYQTSRAIPLYQDDASLFYYNRGSYLFNVQNELENNLFSQNTMGLIFGSRLQYRFTDAFSLSANLSYTRSAYDSETIHKENTLYAAQLRGSNFRESYDVARTLLPFGGERATKSNSQDNYVGRLQAAYRKNFGASKQHGIEANAGFEVQAKRADGGSTLHRGYTDEYGEFFIAPENLTNYTKYAEWLISKAAQPQLERDHFNRLASYATLSYSYDRFFTVNSNMRVEASNRFGDISNRKRLPIWSVSGVWNIDESIPATRLPFLNSLSLRTSYGYQGNMLPKQSPRMVIQNSPYDPYYKEYTATVDAFPNPNLDWEKTTTTNLGLFFAMFDNRVSVNAEYYYKHTEDAFLNKDISLVNGIRSYVINSGDIVNKGFNVSVSVRPIRKQDFSWDVSTSYSMNSNRLNTLPKDRDDLNVTYSNYLNGQALVEGHPVGTFFSYKFLGLSPKDGGPIFDDYKERQEDLYGKSAYDVFTTILTPSGSRMPNISGNINNTFRYKAFSLRFNAIFGLGAKTRLFRVYEPDQSFNPEMNINRIFADRWQQPVDEAWTNVPAIISDPTSFVARDYNLHYSTLISSKMVRIANSAWDMYNYSDIRVVSANYLSIANVSLTYQIPPVYMKRLGFSNASVTAYTGNLHTFSAKELKGQTPNQGGFTDINLSERPVYSLQLRFSF</sequence>
<dbReference type="Gene3D" id="2.40.170.20">
    <property type="entry name" value="TonB-dependent receptor, beta-barrel domain"/>
    <property type="match status" value="1"/>
</dbReference>
<evidence type="ECO:0000256" key="6">
    <source>
        <dbReference type="ARBA" id="ARBA00023237"/>
    </source>
</evidence>
<evidence type="ECO:0000313" key="10">
    <source>
        <dbReference type="Proteomes" id="UP000016584"/>
    </source>
</evidence>
<keyword evidence="6 7" id="KW-0998">Cell outer membrane</keyword>
<dbReference type="Gene3D" id="2.170.130.10">
    <property type="entry name" value="TonB-dependent receptor, plug domain"/>
    <property type="match status" value="1"/>
</dbReference>